<dbReference type="AlphaFoldDB" id="A0AB39VDS8"/>
<accession>A0AB39VDS8</accession>
<dbReference type="KEGG" id="lmes:AB8B23_03180"/>
<gene>
    <name evidence="1" type="ORF">AB8B23_03180</name>
</gene>
<protein>
    <submittedName>
        <fullName evidence="1">Uncharacterized protein</fullName>
    </submittedName>
</protein>
<dbReference type="RefSeq" id="WP_369713369.1">
    <property type="nucleotide sequence ID" value="NZ_CP165646.1"/>
</dbReference>
<dbReference type="EMBL" id="CP165646">
    <property type="protein sequence ID" value="XDU65173.1"/>
    <property type="molecule type" value="Genomic_DNA"/>
</dbReference>
<name>A0AB39VDS8_9FUSO</name>
<organism evidence="1">
    <name type="scientific">Leptotrichia mesophila</name>
    <dbReference type="NCBI Taxonomy" id="3239303"/>
    <lineage>
        <taxon>Bacteria</taxon>
        <taxon>Fusobacteriati</taxon>
        <taxon>Fusobacteriota</taxon>
        <taxon>Fusobacteriia</taxon>
        <taxon>Fusobacteriales</taxon>
        <taxon>Leptotrichiaceae</taxon>
        <taxon>Leptotrichia</taxon>
    </lineage>
</organism>
<sequence>MWKMYNETKADLKVKIGGSDEIDAKELSEFLKGTYDTLAKITSINAKDSYFKLNFKASDKGSVILDFSAITPEILKITGYVVSAATIIKMYLEIIKLVKDLKGKKFKKIDPDTGNITNYYGEVNNYNIETVNLYLSNPDVSKEIKKV</sequence>
<proteinExistence type="predicted"/>
<evidence type="ECO:0000313" key="1">
    <source>
        <dbReference type="EMBL" id="XDU65173.1"/>
    </source>
</evidence>
<reference evidence="1" key="1">
    <citation type="submission" date="2024-07" db="EMBL/GenBank/DDBJ databases">
        <authorList>
            <person name="Li X.-J."/>
            <person name="Wang X."/>
        </authorList>
    </citation>
    <scope>NUCLEOTIDE SEQUENCE</scope>
    <source>
        <strain evidence="1">HSP-342</strain>
    </source>
</reference>